<dbReference type="PROSITE" id="PS51352">
    <property type="entry name" value="THIOREDOXIN_2"/>
    <property type="match status" value="1"/>
</dbReference>
<dbReference type="GO" id="GO:0016491">
    <property type="term" value="F:oxidoreductase activity"/>
    <property type="evidence" value="ECO:0007669"/>
    <property type="project" value="UniProtKB-KW"/>
</dbReference>
<dbReference type="RefSeq" id="WP_085853753.1">
    <property type="nucleotide sequence ID" value="NZ_FOPF01000004.1"/>
</dbReference>
<organism evidence="8 9">
    <name type="scientific">Palleronia marisminoris</name>
    <dbReference type="NCBI Taxonomy" id="315423"/>
    <lineage>
        <taxon>Bacteria</taxon>
        <taxon>Pseudomonadati</taxon>
        <taxon>Pseudomonadota</taxon>
        <taxon>Alphaproteobacteria</taxon>
        <taxon>Rhodobacterales</taxon>
        <taxon>Roseobacteraceae</taxon>
        <taxon>Palleronia</taxon>
    </lineage>
</organism>
<reference evidence="8 9" key="1">
    <citation type="submission" date="2017-03" db="EMBL/GenBank/DDBJ databases">
        <authorList>
            <person name="Afonso C.L."/>
            <person name="Miller P.J."/>
            <person name="Scott M.A."/>
            <person name="Spackman E."/>
            <person name="Goraichik I."/>
            <person name="Dimitrov K.M."/>
            <person name="Suarez D.L."/>
            <person name="Swayne D.E."/>
        </authorList>
    </citation>
    <scope>NUCLEOTIDE SEQUENCE [LARGE SCALE GENOMIC DNA]</scope>
    <source>
        <strain evidence="8 9">CECT 7066</strain>
    </source>
</reference>
<dbReference type="PANTHER" id="PTHR13887:SF14">
    <property type="entry name" value="DISULFIDE BOND FORMATION PROTEIN D"/>
    <property type="match status" value="1"/>
</dbReference>
<feature type="domain" description="Thioredoxin" evidence="7">
    <location>
        <begin position="33"/>
        <end position="223"/>
    </location>
</feature>
<proteinExistence type="inferred from homology"/>
<evidence type="ECO:0000313" key="8">
    <source>
        <dbReference type="EMBL" id="SLN40883.1"/>
    </source>
</evidence>
<evidence type="ECO:0000256" key="3">
    <source>
        <dbReference type="ARBA" id="ARBA00022729"/>
    </source>
</evidence>
<dbReference type="Gene3D" id="3.40.30.10">
    <property type="entry name" value="Glutaredoxin"/>
    <property type="match status" value="1"/>
</dbReference>
<accession>A0A1Y5SM77</accession>
<keyword evidence="3" id="KW-0732">Signal</keyword>
<dbReference type="Proteomes" id="UP000193870">
    <property type="component" value="Unassembled WGS sequence"/>
</dbReference>
<dbReference type="InterPro" id="IPR036249">
    <property type="entry name" value="Thioredoxin-like_sf"/>
</dbReference>
<keyword evidence="4" id="KW-0560">Oxidoreductase</keyword>
<dbReference type="STRING" id="315423.SAMN04488020_104130"/>
<sequence>MNKIASIAAATALVAGGAWYLQDSGSGTPAMTPFAPAQAQESSATEAEGEAVEVQEMTLGNPDAEIQVIEYASFTCPHCANFAETVYPELKENYIDTGKIEFVHREVYFDRYGLWAGMVARCDSDKYFGLSDLIYERQRDWAQGEPAEIAENLKRLGKTAGLSDEQLETCLADGAKAEALYATFQQNAEADDVTSTPTFIIDGEKYSNMGYDEFSSILDEKLGEEG</sequence>
<dbReference type="InterPro" id="IPR013766">
    <property type="entry name" value="Thioredoxin_domain"/>
</dbReference>
<evidence type="ECO:0000256" key="1">
    <source>
        <dbReference type="ARBA" id="ARBA00003565"/>
    </source>
</evidence>
<evidence type="ECO:0000256" key="4">
    <source>
        <dbReference type="ARBA" id="ARBA00023002"/>
    </source>
</evidence>
<dbReference type="AlphaFoldDB" id="A0A1Y5SM77"/>
<name>A0A1Y5SM77_9RHOB</name>
<protein>
    <submittedName>
        <fullName evidence="8">Disulfide bond formation protein D</fullName>
    </submittedName>
</protein>
<evidence type="ECO:0000313" key="9">
    <source>
        <dbReference type="Proteomes" id="UP000193870"/>
    </source>
</evidence>
<comment type="function">
    <text evidence="1">May be required for disulfide bond formation in some proteins.</text>
</comment>
<dbReference type="PANTHER" id="PTHR13887">
    <property type="entry name" value="GLUTATHIONE S-TRANSFERASE KAPPA"/>
    <property type="match status" value="1"/>
</dbReference>
<dbReference type="Pfam" id="PF13462">
    <property type="entry name" value="Thioredoxin_4"/>
    <property type="match status" value="1"/>
</dbReference>
<evidence type="ECO:0000256" key="6">
    <source>
        <dbReference type="ARBA" id="ARBA00023284"/>
    </source>
</evidence>
<evidence type="ECO:0000256" key="5">
    <source>
        <dbReference type="ARBA" id="ARBA00023157"/>
    </source>
</evidence>
<keyword evidence="5" id="KW-1015">Disulfide bond</keyword>
<keyword evidence="6" id="KW-0676">Redox-active center</keyword>
<keyword evidence="9" id="KW-1185">Reference proteome</keyword>
<dbReference type="InterPro" id="IPR012336">
    <property type="entry name" value="Thioredoxin-like_fold"/>
</dbReference>
<dbReference type="SUPFAM" id="SSF52833">
    <property type="entry name" value="Thioredoxin-like"/>
    <property type="match status" value="1"/>
</dbReference>
<dbReference type="EMBL" id="FWFV01000004">
    <property type="protein sequence ID" value="SLN40883.1"/>
    <property type="molecule type" value="Genomic_DNA"/>
</dbReference>
<evidence type="ECO:0000259" key="7">
    <source>
        <dbReference type="PROSITE" id="PS51352"/>
    </source>
</evidence>
<evidence type="ECO:0000256" key="2">
    <source>
        <dbReference type="ARBA" id="ARBA00005791"/>
    </source>
</evidence>
<dbReference type="OrthoDB" id="8478320at2"/>
<gene>
    <name evidence="8" type="primary">bdbD_2</name>
    <name evidence="8" type="ORF">PAM7066_01753</name>
</gene>
<comment type="similarity">
    <text evidence="2">Belongs to the thioredoxin family. DsbA subfamily.</text>
</comment>